<dbReference type="Gene3D" id="3.30.2350.10">
    <property type="entry name" value="Pseudouridine synthase"/>
    <property type="match status" value="1"/>
</dbReference>
<feature type="domain" description="Pseudouridine synthase RsuA/RluA-like" evidence="3">
    <location>
        <begin position="104"/>
        <end position="278"/>
    </location>
</feature>
<comment type="similarity">
    <text evidence="1">Belongs to the pseudouridine synthase RluA family.</text>
</comment>
<protein>
    <recommendedName>
        <fullName evidence="3">Pseudouridine synthase RsuA/RluA-like domain-containing protein</fullName>
    </recommendedName>
</protein>
<dbReference type="EMBL" id="CAUJNA010001115">
    <property type="protein sequence ID" value="CAJ1384504.1"/>
    <property type="molecule type" value="Genomic_DNA"/>
</dbReference>
<dbReference type="Proteomes" id="UP001178507">
    <property type="component" value="Unassembled WGS sequence"/>
</dbReference>
<name>A0AA36IBL9_9DINO</name>
<evidence type="ECO:0000313" key="5">
    <source>
        <dbReference type="Proteomes" id="UP001178507"/>
    </source>
</evidence>
<keyword evidence="5" id="KW-1185">Reference proteome</keyword>
<accession>A0AA36IBL9</accession>
<evidence type="ECO:0000256" key="1">
    <source>
        <dbReference type="ARBA" id="ARBA00010876"/>
    </source>
</evidence>
<dbReference type="GO" id="GO:0009982">
    <property type="term" value="F:pseudouridine synthase activity"/>
    <property type="evidence" value="ECO:0007669"/>
    <property type="project" value="InterPro"/>
</dbReference>
<feature type="chain" id="PRO_5041456266" description="Pseudouridine synthase RsuA/RluA-like domain-containing protein" evidence="2">
    <location>
        <begin position="25"/>
        <end position="334"/>
    </location>
</feature>
<comment type="caution">
    <text evidence="4">The sequence shown here is derived from an EMBL/GenBank/DDBJ whole genome shotgun (WGS) entry which is preliminary data.</text>
</comment>
<dbReference type="InterPro" id="IPR006145">
    <property type="entry name" value="PsdUridine_synth_RsuA/RluA"/>
</dbReference>
<evidence type="ECO:0000259" key="3">
    <source>
        <dbReference type="Pfam" id="PF00849"/>
    </source>
</evidence>
<feature type="signal peptide" evidence="2">
    <location>
        <begin position="1"/>
        <end position="24"/>
    </location>
</feature>
<evidence type="ECO:0000256" key="2">
    <source>
        <dbReference type="SAM" id="SignalP"/>
    </source>
</evidence>
<dbReference type="SUPFAM" id="SSF55120">
    <property type="entry name" value="Pseudouridine synthase"/>
    <property type="match status" value="1"/>
</dbReference>
<evidence type="ECO:0000313" key="4">
    <source>
        <dbReference type="EMBL" id="CAJ1384504.1"/>
    </source>
</evidence>
<dbReference type="Pfam" id="PF00849">
    <property type="entry name" value="PseudoU_synth_2"/>
    <property type="match status" value="1"/>
</dbReference>
<dbReference type="GO" id="GO:0000455">
    <property type="term" value="P:enzyme-directed rRNA pseudouridine synthesis"/>
    <property type="evidence" value="ECO:0007669"/>
    <property type="project" value="TreeGrafter"/>
</dbReference>
<proteinExistence type="inferred from homology"/>
<dbReference type="InterPro" id="IPR050188">
    <property type="entry name" value="RluA_PseudoU_synthase"/>
</dbReference>
<dbReference type="AlphaFoldDB" id="A0AA36IBL9"/>
<keyword evidence="2" id="KW-0732">Signal</keyword>
<sequence>MRAVRRCLPASALLVLLGSKGVCLLPTSPEVLAEVAAACRAWGAPMARQQLRRLEGKGLRSAPRLPQLRFFAQELDPELLTDLAASGEVLTDYAVRKLWEEDGLVAIHKPWGMRVYLPRDEQGQRYRCWPEEVTVHDALREMLPCTKIRLVHRLDYATGGLMLAATSKKAAAEAWRLFKERRAAKVYLALVLGWPPWQHSLLRAGLLDGPEGAFARRAVSAGTAEEAEAETAETDVRVLKRGMWPKEPHRRRPPLPVSLLEVRPRTGRRHQIRVHLAQCGFPILGDDAYGGQPWGLRGGCHRMFLHAQRLEFAWRRSLVLEDPCPFLDRLAEKE</sequence>
<reference evidence="4" key="1">
    <citation type="submission" date="2023-08" db="EMBL/GenBank/DDBJ databases">
        <authorList>
            <person name="Chen Y."/>
            <person name="Shah S."/>
            <person name="Dougan E. K."/>
            <person name="Thang M."/>
            <person name="Chan C."/>
        </authorList>
    </citation>
    <scope>NUCLEOTIDE SEQUENCE</scope>
</reference>
<dbReference type="PANTHER" id="PTHR21600">
    <property type="entry name" value="MITOCHONDRIAL RNA PSEUDOURIDINE SYNTHASE"/>
    <property type="match status" value="1"/>
</dbReference>
<organism evidence="4 5">
    <name type="scientific">Effrenium voratum</name>
    <dbReference type="NCBI Taxonomy" id="2562239"/>
    <lineage>
        <taxon>Eukaryota</taxon>
        <taxon>Sar</taxon>
        <taxon>Alveolata</taxon>
        <taxon>Dinophyceae</taxon>
        <taxon>Suessiales</taxon>
        <taxon>Symbiodiniaceae</taxon>
        <taxon>Effrenium</taxon>
    </lineage>
</organism>
<dbReference type="PANTHER" id="PTHR21600:SF87">
    <property type="entry name" value="RNA PSEUDOURIDYLATE SYNTHASE DOMAIN-CONTAINING PROTEIN 1"/>
    <property type="match status" value="1"/>
</dbReference>
<dbReference type="GO" id="GO:0003723">
    <property type="term" value="F:RNA binding"/>
    <property type="evidence" value="ECO:0007669"/>
    <property type="project" value="InterPro"/>
</dbReference>
<gene>
    <name evidence="4" type="ORF">EVOR1521_LOCUS11369</name>
</gene>
<dbReference type="InterPro" id="IPR020103">
    <property type="entry name" value="PsdUridine_synth_cat_dom_sf"/>
</dbReference>
<dbReference type="CDD" id="cd02869">
    <property type="entry name" value="PseudoU_synth_RluA_like"/>
    <property type="match status" value="1"/>
</dbReference>